<dbReference type="Pfam" id="PF01075">
    <property type="entry name" value="Glyco_transf_9"/>
    <property type="match status" value="1"/>
</dbReference>
<evidence type="ECO:0008006" key="5">
    <source>
        <dbReference type="Google" id="ProtNLM"/>
    </source>
</evidence>
<dbReference type="SUPFAM" id="SSF53756">
    <property type="entry name" value="UDP-Glycosyltransferase/glycogen phosphorylase"/>
    <property type="match status" value="1"/>
</dbReference>
<keyword evidence="1" id="KW-0328">Glycosyltransferase</keyword>
<protein>
    <recommendedName>
        <fullName evidence="5">Lipopolysaccharide heptosyltransferase II</fullName>
    </recommendedName>
</protein>
<dbReference type="GO" id="GO:0005829">
    <property type="term" value="C:cytosol"/>
    <property type="evidence" value="ECO:0007669"/>
    <property type="project" value="TreeGrafter"/>
</dbReference>
<dbReference type="EMBL" id="METP01000052">
    <property type="protein sequence ID" value="OGC04405.1"/>
    <property type="molecule type" value="Genomic_DNA"/>
</dbReference>
<proteinExistence type="predicted"/>
<evidence type="ECO:0000313" key="4">
    <source>
        <dbReference type="Proteomes" id="UP000176938"/>
    </source>
</evidence>
<comment type="caution">
    <text evidence="3">The sequence shown here is derived from an EMBL/GenBank/DDBJ whole genome shotgun (WGS) entry which is preliminary data.</text>
</comment>
<dbReference type="GO" id="GO:0008713">
    <property type="term" value="F:ADP-heptose-lipopolysaccharide heptosyltransferase activity"/>
    <property type="evidence" value="ECO:0007669"/>
    <property type="project" value="TreeGrafter"/>
</dbReference>
<evidence type="ECO:0000313" key="3">
    <source>
        <dbReference type="EMBL" id="OGC04405.1"/>
    </source>
</evidence>
<gene>
    <name evidence="3" type="ORF">A3H38_00005</name>
</gene>
<dbReference type="PANTHER" id="PTHR30160">
    <property type="entry name" value="TETRAACYLDISACCHARIDE 4'-KINASE-RELATED"/>
    <property type="match status" value="1"/>
</dbReference>
<dbReference type="Gene3D" id="3.40.50.2000">
    <property type="entry name" value="Glycogen Phosphorylase B"/>
    <property type="match status" value="2"/>
</dbReference>
<evidence type="ECO:0000256" key="1">
    <source>
        <dbReference type="ARBA" id="ARBA00022676"/>
    </source>
</evidence>
<dbReference type="GO" id="GO:0009244">
    <property type="term" value="P:lipopolysaccharide core region biosynthetic process"/>
    <property type="evidence" value="ECO:0007669"/>
    <property type="project" value="TreeGrafter"/>
</dbReference>
<dbReference type="AlphaFoldDB" id="A0A1F4R856"/>
<dbReference type="InterPro" id="IPR051199">
    <property type="entry name" value="LPS_LOS_Heptosyltrfase"/>
</dbReference>
<evidence type="ECO:0000256" key="2">
    <source>
        <dbReference type="ARBA" id="ARBA00022679"/>
    </source>
</evidence>
<dbReference type="CDD" id="cd03789">
    <property type="entry name" value="GT9_LPS_heptosyltransferase"/>
    <property type="match status" value="1"/>
</dbReference>
<sequence length="443" mass="50147">MNILVIRPDAIGDCLLITPALAALKNKFPDAKITVLVKELTRDVFLNNPNVGEIITDERSIQKNKFDLSVHFYNEFHYAWLAYRLGIKHRLGDTSKPLLSWLYNIRTFQNWRDITKHEVTQNLALLKPLGIVPPDDPKLELFVDQESRIKIDKILADHGVSAEDKIIGLHLSTGLSNKAWLPERFGEVARHFTARGYKIVASGQATDKQLIAEAQKAAQNKIIDLSTKTSLRELIALTSRYTLFIGVDTGPLHIAAALNVPVVAIFTSPYSYPSRWGPWQTKQVVVKKMVACEDFCRPRLCRKILCAEQISSKEIIAAAEQVLTGEASQPSYQEWLKKTFNIMITYSKNKTRAENVYRSLARENYNVVLIDTNKKPNLPKLFKELNINLLHAIDSSLKIRLTTLCSGPTLVLPVLYVKDNPTISCETENLLNFYQETFTKSVI</sequence>
<accession>A0A1F4R856</accession>
<organism evidence="3 4">
    <name type="scientific">candidate division WOR-1 bacterium RIFCSPLOWO2_02_FULL_46_20</name>
    <dbReference type="NCBI Taxonomy" id="1802567"/>
    <lineage>
        <taxon>Bacteria</taxon>
        <taxon>Bacillati</taxon>
        <taxon>Saganbacteria</taxon>
    </lineage>
</organism>
<dbReference type="Proteomes" id="UP000176938">
    <property type="component" value="Unassembled WGS sequence"/>
</dbReference>
<name>A0A1F4R856_UNCSA</name>
<reference evidence="3 4" key="1">
    <citation type="journal article" date="2016" name="Nat. Commun.">
        <title>Thousands of microbial genomes shed light on interconnected biogeochemical processes in an aquifer system.</title>
        <authorList>
            <person name="Anantharaman K."/>
            <person name="Brown C.T."/>
            <person name="Hug L.A."/>
            <person name="Sharon I."/>
            <person name="Castelle C.J."/>
            <person name="Probst A.J."/>
            <person name="Thomas B.C."/>
            <person name="Singh A."/>
            <person name="Wilkins M.J."/>
            <person name="Karaoz U."/>
            <person name="Brodie E.L."/>
            <person name="Williams K.H."/>
            <person name="Hubbard S.S."/>
            <person name="Banfield J.F."/>
        </authorList>
    </citation>
    <scope>NUCLEOTIDE SEQUENCE [LARGE SCALE GENOMIC DNA]</scope>
</reference>
<dbReference type="InterPro" id="IPR002201">
    <property type="entry name" value="Glyco_trans_9"/>
</dbReference>
<keyword evidence="2" id="KW-0808">Transferase</keyword>